<evidence type="ECO:0000256" key="3">
    <source>
        <dbReference type="ARBA" id="ARBA00023015"/>
    </source>
</evidence>
<dbReference type="SMART" id="SM00421">
    <property type="entry name" value="HTH_LUXR"/>
    <property type="match status" value="1"/>
</dbReference>
<dbReference type="SUPFAM" id="SSF52172">
    <property type="entry name" value="CheY-like"/>
    <property type="match status" value="1"/>
</dbReference>
<dbReference type="PROSITE" id="PS50043">
    <property type="entry name" value="HTH_LUXR_2"/>
    <property type="match status" value="1"/>
</dbReference>
<sequence length="231" mass="26305">MMSEGRKIRVMVAEDIPILREDFAEIIGAEPDMELLAAARSGSEICRLVEEAGELPDIILMDIEMETLTAGIDASETIHGRHPQIRIVFMTAHEADEMINSGMGTGAVDYVIKGCDDQVLLDHIRKAYRGVSVLDSRIQQSIMREYTRLRKSEHSLVFLLNNVTQLTPTEKEIVSLLLEDKKVREIAQLRNVELVTVKTQIKSLLNKFGCHRSREIVELIRQMNLESFFRR</sequence>
<dbReference type="GO" id="GO:0006355">
    <property type="term" value="P:regulation of DNA-templated transcription"/>
    <property type="evidence" value="ECO:0007669"/>
    <property type="project" value="InterPro"/>
</dbReference>
<dbReference type="InterPro" id="IPR039420">
    <property type="entry name" value="WalR-like"/>
</dbReference>
<dbReference type="PROSITE" id="PS50110">
    <property type="entry name" value="RESPONSE_REGULATORY"/>
    <property type="match status" value="1"/>
</dbReference>
<dbReference type="SUPFAM" id="SSF46894">
    <property type="entry name" value="C-terminal effector domain of the bipartite response regulators"/>
    <property type="match status" value="1"/>
</dbReference>
<evidence type="ECO:0000256" key="4">
    <source>
        <dbReference type="ARBA" id="ARBA00023125"/>
    </source>
</evidence>
<dbReference type="InterPro" id="IPR016032">
    <property type="entry name" value="Sig_transdc_resp-reg_C-effctor"/>
</dbReference>
<protein>
    <recommendedName>
        <fullName evidence="1">Stage 0 sporulation protein A homolog</fullName>
    </recommendedName>
</protein>
<accession>C4GA59</accession>
<dbReference type="Proteomes" id="UP000003494">
    <property type="component" value="Unassembled WGS sequence"/>
</dbReference>
<evidence type="ECO:0000256" key="5">
    <source>
        <dbReference type="ARBA" id="ARBA00023163"/>
    </source>
</evidence>
<evidence type="ECO:0000313" key="10">
    <source>
        <dbReference type="EMBL" id="EEP28863.1"/>
    </source>
</evidence>
<dbReference type="AlphaFoldDB" id="C4GA59"/>
<keyword evidence="3" id="KW-0805">Transcription regulation</keyword>
<keyword evidence="2 7" id="KW-0597">Phosphoprotein</keyword>
<comment type="function">
    <text evidence="6">May play the central regulatory role in sporulation. It may be an element of the effector pathway responsible for the activation of sporulation genes in response to nutritional stress. Spo0A may act in concert with spo0H (a sigma factor) to control the expression of some genes that are critical to the sporulation process.</text>
</comment>
<dbReference type="EMBL" id="ACIP02000001">
    <property type="protein sequence ID" value="EEP28863.1"/>
    <property type="molecule type" value="Genomic_DNA"/>
</dbReference>
<feature type="domain" description="Response regulatory" evidence="9">
    <location>
        <begin position="9"/>
        <end position="128"/>
    </location>
</feature>
<dbReference type="Pfam" id="PF00072">
    <property type="entry name" value="Response_reg"/>
    <property type="match status" value="1"/>
</dbReference>
<dbReference type="InterPro" id="IPR001789">
    <property type="entry name" value="Sig_transdc_resp-reg_receiver"/>
</dbReference>
<keyword evidence="11" id="KW-1185">Reference proteome</keyword>
<dbReference type="Pfam" id="PF00196">
    <property type="entry name" value="GerE"/>
    <property type="match status" value="1"/>
</dbReference>
<name>C4GA59_9FIRM</name>
<evidence type="ECO:0000259" key="9">
    <source>
        <dbReference type="PROSITE" id="PS50110"/>
    </source>
</evidence>
<comment type="caution">
    <text evidence="10">The sequence shown here is derived from an EMBL/GenBank/DDBJ whole genome shotgun (WGS) entry which is preliminary data.</text>
</comment>
<reference evidence="10" key="1">
    <citation type="submission" date="2009-04" db="EMBL/GenBank/DDBJ databases">
        <authorList>
            <person name="Weinstock G."/>
            <person name="Sodergren E."/>
            <person name="Clifton S."/>
            <person name="Fulton L."/>
            <person name="Fulton B."/>
            <person name="Courtney L."/>
            <person name="Fronick C."/>
            <person name="Harrison M."/>
            <person name="Strong C."/>
            <person name="Farmer C."/>
            <person name="Delahaunty K."/>
            <person name="Markovic C."/>
            <person name="Hall O."/>
            <person name="Minx P."/>
            <person name="Tomlinson C."/>
            <person name="Mitreva M."/>
            <person name="Nelson J."/>
            <person name="Hou S."/>
            <person name="Wollam A."/>
            <person name="Pepin K.H."/>
            <person name="Johnson M."/>
            <person name="Bhonagiri V."/>
            <person name="Nash W.E."/>
            <person name="Warren W."/>
            <person name="Chinwalla A."/>
            <person name="Mardis E.R."/>
            <person name="Wilson R.K."/>
        </authorList>
    </citation>
    <scope>NUCLEOTIDE SEQUENCE [LARGE SCALE GENOMIC DNA]</scope>
    <source>
        <strain evidence="10">DSM 14600</strain>
    </source>
</reference>
<keyword evidence="5" id="KW-0804">Transcription</keyword>
<evidence type="ECO:0000259" key="8">
    <source>
        <dbReference type="PROSITE" id="PS50043"/>
    </source>
</evidence>
<proteinExistence type="predicted"/>
<organism evidence="10 11">
    <name type="scientific">Shuttleworthella satelles DSM 14600</name>
    <dbReference type="NCBI Taxonomy" id="626523"/>
    <lineage>
        <taxon>Bacteria</taxon>
        <taxon>Bacillati</taxon>
        <taxon>Bacillota</taxon>
        <taxon>Clostridia</taxon>
        <taxon>Lachnospirales</taxon>
        <taxon>Lachnospiraceae</taxon>
        <taxon>Shuttleworthella</taxon>
    </lineage>
</organism>
<evidence type="ECO:0000256" key="7">
    <source>
        <dbReference type="PROSITE-ProRule" id="PRU00169"/>
    </source>
</evidence>
<dbReference type="GO" id="GO:0003677">
    <property type="term" value="F:DNA binding"/>
    <property type="evidence" value="ECO:0007669"/>
    <property type="project" value="UniProtKB-KW"/>
</dbReference>
<dbReference type="InterPro" id="IPR000792">
    <property type="entry name" value="Tscrpt_reg_LuxR_C"/>
</dbReference>
<keyword evidence="4" id="KW-0238">DNA-binding</keyword>
<dbReference type="HOGENOM" id="CLU_000445_90_10_9"/>
<evidence type="ECO:0000256" key="2">
    <source>
        <dbReference type="ARBA" id="ARBA00022553"/>
    </source>
</evidence>
<evidence type="ECO:0000256" key="1">
    <source>
        <dbReference type="ARBA" id="ARBA00018672"/>
    </source>
</evidence>
<dbReference type="Gene3D" id="3.40.50.2300">
    <property type="match status" value="1"/>
</dbReference>
<dbReference type="InterPro" id="IPR058245">
    <property type="entry name" value="NreC/VraR/RcsB-like_REC"/>
</dbReference>
<dbReference type="PANTHER" id="PTHR43214:SF43">
    <property type="entry name" value="TWO-COMPONENT RESPONSE REGULATOR"/>
    <property type="match status" value="1"/>
</dbReference>
<dbReference type="SMART" id="SM00448">
    <property type="entry name" value="REC"/>
    <property type="match status" value="1"/>
</dbReference>
<feature type="modified residue" description="4-aspartylphosphate" evidence="7">
    <location>
        <position position="62"/>
    </location>
</feature>
<dbReference type="GO" id="GO:0000160">
    <property type="term" value="P:phosphorelay signal transduction system"/>
    <property type="evidence" value="ECO:0007669"/>
    <property type="project" value="InterPro"/>
</dbReference>
<dbReference type="PANTHER" id="PTHR43214">
    <property type="entry name" value="TWO-COMPONENT RESPONSE REGULATOR"/>
    <property type="match status" value="1"/>
</dbReference>
<dbReference type="InterPro" id="IPR011006">
    <property type="entry name" value="CheY-like_superfamily"/>
</dbReference>
<evidence type="ECO:0000313" key="11">
    <source>
        <dbReference type="Proteomes" id="UP000003494"/>
    </source>
</evidence>
<dbReference type="eggNOG" id="COG2197">
    <property type="taxonomic scope" value="Bacteria"/>
</dbReference>
<evidence type="ECO:0000256" key="6">
    <source>
        <dbReference type="ARBA" id="ARBA00024867"/>
    </source>
</evidence>
<gene>
    <name evidence="10" type="ORF">GCWU000342_00212</name>
</gene>
<dbReference type="STRING" id="626523.GCWU000342_00212"/>
<dbReference type="CDD" id="cd17535">
    <property type="entry name" value="REC_NarL-like"/>
    <property type="match status" value="1"/>
</dbReference>
<feature type="domain" description="HTH luxR-type" evidence="8">
    <location>
        <begin position="159"/>
        <end position="224"/>
    </location>
</feature>